<dbReference type="PROSITE" id="PS50850">
    <property type="entry name" value="MFS"/>
    <property type="match status" value="1"/>
</dbReference>
<feature type="transmembrane region" description="Helical" evidence="6">
    <location>
        <begin position="365"/>
        <end position="386"/>
    </location>
</feature>
<feature type="domain" description="Major facilitator superfamily (MFS) profile" evidence="7">
    <location>
        <begin position="105"/>
        <end position="539"/>
    </location>
</feature>
<dbReference type="PANTHER" id="PTHR24064">
    <property type="entry name" value="SOLUTE CARRIER FAMILY 22 MEMBER"/>
    <property type="match status" value="1"/>
</dbReference>
<feature type="compositionally biased region" description="Low complexity" evidence="5">
    <location>
        <begin position="73"/>
        <end position="99"/>
    </location>
</feature>
<organism evidence="8 9">
    <name type="scientific">Petrolisthes manimaculis</name>
    <dbReference type="NCBI Taxonomy" id="1843537"/>
    <lineage>
        <taxon>Eukaryota</taxon>
        <taxon>Metazoa</taxon>
        <taxon>Ecdysozoa</taxon>
        <taxon>Arthropoda</taxon>
        <taxon>Crustacea</taxon>
        <taxon>Multicrustacea</taxon>
        <taxon>Malacostraca</taxon>
        <taxon>Eumalacostraca</taxon>
        <taxon>Eucarida</taxon>
        <taxon>Decapoda</taxon>
        <taxon>Pleocyemata</taxon>
        <taxon>Anomura</taxon>
        <taxon>Galatheoidea</taxon>
        <taxon>Porcellanidae</taxon>
        <taxon>Petrolisthes</taxon>
    </lineage>
</organism>
<dbReference type="SUPFAM" id="SSF103473">
    <property type="entry name" value="MFS general substrate transporter"/>
    <property type="match status" value="1"/>
</dbReference>
<evidence type="ECO:0000259" key="7">
    <source>
        <dbReference type="PROSITE" id="PS50850"/>
    </source>
</evidence>
<feature type="transmembrane region" description="Helical" evidence="6">
    <location>
        <begin position="21"/>
        <end position="38"/>
    </location>
</feature>
<keyword evidence="4 6" id="KW-0472">Membrane</keyword>
<dbReference type="InterPro" id="IPR020846">
    <property type="entry name" value="MFS_dom"/>
</dbReference>
<feature type="transmembrane region" description="Helical" evidence="6">
    <location>
        <begin position="426"/>
        <end position="445"/>
    </location>
</feature>
<dbReference type="Pfam" id="PF00083">
    <property type="entry name" value="Sugar_tr"/>
    <property type="match status" value="1"/>
</dbReference>
<sequence length="578" mass="64732">MTTNVEDTKKFDDVMSMLGTGKWNIFTMTIVALWYMMLPAHYVGPSFLIPDISHTCVLPLGAKPLILSAPTTTTTTTTTTSTTTTTTTTQNPSTITYTTNDQPESERVSQCEYVMVMNDTEKVHQCTEWHFDNTTYGTTLTEEFKLVCDRRFLRPLYASIYFMGALVGLTFFGYVSDRYGRRVAITSSIYTYILLANILNWMPNFNTILALRFILGITDGGFLQPGYTLTMECFQSSHRSIAGLTIFLPWIFGLILMGGVFKLFLNWFWSLFSFSLALLIFIPLLWFIDESPRWLIVRGHHDRALQVLQKAARWNNTSLPPEHHMRKLMTHITKESYKMSGDESIATQIKHFFVHFSMLFRTRKMLQLTLCSNVGLLLTALGYQSISLSSAIYSSDPYIYSTLAGVVEIPGATLTIPFVNTFGRRPSNIVCMSTTGIFILAIAFIPKNMGWLIMSLALIGKMTISAAYQITYLHVSEVFPTEVRTRGAGLGDMMTKVGSITAPFIIDSLRAVWEPAPAVVVGCSSFLACIVVYMLPETRGAPLHDTVASLEAGSPNVRKELSEVEMEWEPEATIALTA</sequence>
<dbReference type="Proteomes" id="UP001292094">
    <property type="component" value="Unassembled WGS sequence"/>
</dbReference>
<comment type="caution">
    <text evidence="8">The sequence shown here is derived from an EMBL/GenBank/DDBJ whole genome shotgun (WGS) entry which is preliminary data.</text>
</comment>
<name>A0AAE1PG37_9EUCA</name>
<dbReference type="GO" id="GO:0022857">
    <property type="term" value="F:transmembrane transporter activity"/>
    <property type="evidence" value="ECO:0007669"/>
    <property type="project" value="InterPro"/>
</dbReference>
<dbReference type="Gene3D" id="1.20.1250.20">
    <property type="entry name" value="MFS general substrate transporter like domains"/>
    <property type="match status" value="1"/>
</dbReference>
<feature type="transmembrane region" description="Helical" evidence="6">
    <location>
        <begin position="208"/>
        <end position="229"/>
    </location>
</feature>
<reference evidence="8" key="1">
    <citation type="submission" date="2023-11" db="EMBL/GenBank/DDBJ databases">
        <title>Genome assemblies of two species of porcelain crab, Petrolisthes cinctipes and Petrolisthes manimaculis (Anomura: Porcellanidae).</title>
        <authorList>
            <person name="Angst P."/>
        </authorList>
    </citation>
    <scope>NUCLEOTIDE SEQUENCE</scope>
    <source>
        <strain evidence="8">PB745_02</strain>
        <tissue evidence="8">Gill</tissue>
    </source>
</reference>
<evidence type="ECO:0000256" key="1">
    <source>
        <dbReference type="ARBA" id="ARBA00004141"/>
    </source>
</evidence>
<evidence type="ECO:0000256" key="4">
    <source>
        <dbReference type="ARBA" id="ARBA00023136"/>
    </source>
</evidence>
<dbReference type="InterPro" id="IPR005828">
    <property type="entry name" value="MFS_sugar_transport-like"/>
</dbReference>
<gene>
    <name evidence="8" type="ORF">Pmani_020502</name>
</gene>
<proteinExistence type="predicted"/>
<feature type="transmembrane region" description="Helical" evidence="6">
    <location>
        <begin position="267"/>
        <end position="288"/>
    </location>
</feature>
<keyword evidence="3 6" id="KW-1133">Transmembrane helix</keyword>
<feature type="transmembrane region" description="Helical" evidence="6">
    <location>
        <begin position="183"/>
        <end position="202"/>
    </location>
</feature>
<feature type="transmembrane region" description="Helical" evidence="6">
    <location>
        <begin position="241"/>
        <end position="261"/>
    </location>
</feature>
<feature type="transmembrane region" description="Helical" evidence="6">
    <location>
        <begin position="156"/>
        <end position="176"/>
    </location>
</feature>
<evidence type="ECO:0000256" key="3">
    <source>
        <dbReference type="ARBA" id="ARBA00022989"/>
    </source>
</evidence>
<keyword evidence="2 6" id="KW-0812">Transmembrane</keyword>
<evidence type="ECO:0000256" key="2">
    <source>
        <dbReference type="ARBA" id="ARBA00022692"/>
    </source>
</evidence>
<accession>A0AAE1PG37</accession>
<evidence type="ECO:0000313" key="9">
    <source>
        <dbReference type="Proteomes" id="UP001292094"/>
    </source>
</evidence>
<dbReference type="EMBL" id="JAWZYT010001970">
    <property type="protein sequence ID" value="KAK4307764.1"/>
    <property type="molecule type" value="Genomic_DNA"/>
</dbReference>
<dbReference type="GO" id="GO:0016020">
    <property type="term" value="C:membrane"/>
    <property type="evidence" value="ECO:0007669"/>
    <property type="project" value="UniProtKB-SubCell"/>
</dbReference>
<feature type="transmembrane region" description="Helical" evidence="6">
    <location>
        <begin position="398"/>
        <end position="419"/>
    </location>
</feature>
<evidence type="ECO:0000313" key="8">
    <source>
        <dbReference type="EMBL" id="KAK4307764.1"/>
    </source>
</evidence>
<dbReference type="InterPro" id="IPR036259">
    <property type="entry name" value="MFS_trans_sf"/>
</dbReference>
<dbReference type="AlphaFoldDB" id="A0AAE1PG37"/>
<protein>
    <recommendedName>
        <fullName evidence="7">Major facilitator superfamily (MFS) profile domain-containing protein</fullName>
    </recommendedName>
</protein>
<feature type="region of interest" description="Disordered" evidence="5">
    <location>
        <begin position="73"/>
        <end position="101"/>
    </location>
</feature>
<evidence type="ECO:0000256" key="5">
    <source>
        <dbReference type="SAM" id="MobiDB-lite"/>
    </source>
</evidence>
<comment type="subcellular location">
    <subcellularLocation>
        <location evidence="1">Membrane</location>
        <topology evidence="1">Multi-pass membrane protein</topology>
    </subcellularLocation>
</comment>
<keyword evidence="9" id="KW-1185">Reference proteome</keyword>
<evidence type="ECO:0000256" key="6">
    <source>
        <dbReference type="SAM" id="Phobius"/>
    </source>
</evidence>